<reference evidence="3 5" key="3">
    <citation type="submission" date="2016-10" db="EMBL/GenBank/DDBJ databases">
        <authorList>
            <person name="Varghese N."/>
            <person name="Submissions S."/>
        </authorList>
    </citation>
    <scope>NUCLEOTIDE SEQUENCE [LARGE SCALE GENOMIC DNA]</scope>
    <source>
        <strain evidence="3 5">ATCC 33218</strain>
    </source>
</reference>
<sequence>MYDDLRKPYQIGDLPAVRLGGILLNDQLVPDAPVNLVVKSFNRHGLIAGATGSGKTKTMQVLSEQLSLLGVPSLVMDIKGDISGLAEAGEANPVLEERAKSLGLTYSPRAFPVELLSLNESAQEGIPLRSTVEAFGPVLFSRMLDVNETQAGVVTILFEYAKLNKIPLIDLADLKALLQFAQSDQGKEKIEASFGGVSSASVGTIVRKIIELESQGADQFFGEPAFDVMDLVRTNAQGLGIISILRLLDMQDKPKLFSTFMLKLLSDVYRQMPELGDPPKPKLVLFIDEAHLIFSNASKALLSLLDTMVKLIRSKGVGLIFCTQTPNDIPDSVLSQLGLKIQHALRAFTAKDRKAMKLVAQNFPSSQYYDTEVLLTSLGIGEALVSGLDAEGEPTPLVECRVRAPESRMGVISPQEIAAVIATSTIMPHYGKRVKEASAQQVLGAQTAEAVNSTIETPKNKAKMNDETLVEKISKSTLFRQIVRQIMRDLTRTLLSALGLRGQNKQKDSKERK</sequence>
<evidence type="ECO:0000259" key="1">
    <source>
        <dbReference type="Pfam" id="PF05872"/>
    </source>
</evidence>
<dbReference type="Proteomes" id="UP000032414">
    <property type="component" value="Chromosome I"/>
</dbReference>
<dbReference type="PANTHER" id="PTHR30121">
    <property type="entry name" value="UNCHARACTERIZED PROTEIN YJGR-RELATED"/>
    <property type="match status" value="1"/>
</dbReference>
<dbReference type="STRING" id="451.B6N58_12815"/>
<proteinExistence type="predicted"/>
<dbReference type="InterPro" id="IPR051162">
    <property type="entry name" value="T4SS_component"/>
</dbReference>
<dbReference type="SUPFAM" id="SSF52540">
    <property type="entry name" value="P-loop containing nucleoside triphosphate hydrolases"/>
    <property type="match status" value="1"/>
</dbReference>
<accession>A0A098GCY9</accession>
<dbReference type="EMBL" id="FMVN01000009">
    <property type="protein sequence ID" value="SCY51875.1"/>
    <property type="molecule type" value="Genomic_DNA"/>
</dbReference>
<organism evidence="2 4">
    <name type="scientific">Legionella micdadei</name>
    <name type="common">Tatlockia micdadei</name>
    <dbReference type="NCBI Taxonomy" id="451"/>
    <lineage>
        <taxon>Bacteria</taxon>
        <taxon>Pseudomonadati</taxon>
        <taxon>Pseudomonadota</taxon>
        <taxon>Gammaproteobacteria</taxon>
        <taxon>Legionellales</taxon>
        <taxon>Legionellaceae</taxon>
        <taxon>Legionella</taxon>
    </lineage>
</organism>
<dbReference type="OrthoDB" id="9758751at2"/>
<dbReference type="InterPro" id="IPR027417">
    <property type="entry name" value="P-loop_NTPase"/>
</dbReference>
<dbReference type="AlphaFoldDB" id="A0A098GCY9"/>
<evidence type="ECO:0000313" key="2">
    <source>
        <dbReference type="EMBL" id="CEG59842.1"/>
    </source>
</evidence>
<dbReference type="Proteomes" id="UP000182998">
    <property type="component" value="Unassembled WGS sequence"/>
</dbReference>
<dbReference type="RefSeq" id="WP_045098363.1">
    <property type="nucleotide sequence ID" value="NZ_CP020614.1"/>
</dbReference>
<evidence type="ECO:0000313" key="3">
    <source>
        <dbReference type="EMBL" id="SCY51875.1"/>
    </source>
</evidence>
<evidence type="ECO:0000313" key="5">
    <source>
        <dbReference type="Proteomes" id="UP000182998"/>
    </source>
</evidence>
<reference evidence="4" key="2">
    <citation type="submission" date="2014-09" db="EMBL/GenBank/DDBJ databases">
        <authorList>
            <person name="Gomez-Valero L."/>
        </authorList>
    </citation>
    <scope>NUCLEOTIDE SEQUENCE [LARGE SCALE GENOMIC DNA]</scope>
    <source>
        <strain evidence="4">ATCC33218</strain>
    </source>
</reference>
<dbReference type="EMBL" id="LN614830">
    <property type="protein sequence ID" value="CEG59842.1"/>
    <property type="molecule type" value="Genomic_DNA"/>
</dbReference>
<dbReference type="HOGENOM" id="CLU_028164_1_1_6"/>
<dbReference type="KEGG" id="tmc:LMI_0495"/>
<feature type="domain" description="Helicase HerA-like C-terminal" evidence="1">
    <location>
        <begin position="30"/>
        <end position="480"/>
    </location>
</feature>
<dbReference type="InterPro" id="IPR033186">
    <property type="entry name" value="HerA_C"/>
</dbReference>
<reference evidence="2" key="1">
    <citation type="submission" date="2014-09" db="EMBL/GenBank/DDBJ databases">
        <authorList>
            <person name="GOMEZ-VALERO Laura"/>
        </authorList>
    </citation>
    <scope>NUCLEOTIDE SEQUENCE</scope>
    <source>
        <strain evidence="2">ATCC33218</strain>
    </source>
</reference>
<dbReference type="PATRIC" id="fig|451.8.peg.74"/>
<name>A0A098GCY9_LEGMI</name>
<keyword evidence="5" id="KW-1185">Reference proteome</keyword>
<dbReference type="Pfam" id="PF05872">
    <property type="entry name" value="HerA_C"/>
    <property type="match status" value="1"/>
</dbReference>
<evidence type="ECO:0000313" key="4">
    <source>
        <dbReference type="Proteomes" id="UP000032414"/>
    </source>
</evidence>
<dbReference type="Gene3D" id="3.40.50.300">
    <property type="entry name" value="P-loop containing nucleotide triphosphate hydrolases"/>
    <property type="match status" value="2"/>
</dbReference>
<protein>
    <recommendedName>
        <fullName evidence="1">Helicase HerA-like C-terminal domain-containing protein</fullName>
    </recommendedName>
</protein>
<gene>
    <name evidence="2" type="ORF">LMI_0495</name>
    <name evidence="3" type="ORF">SAMN02982997_01933</name>
</gene>
<dbReference type="PANTHER" id="PTHR30121:SF6">
    <property type="entry name" value="SLR6007 PROTEIN"/>
    <property type="match status" value="1"/>
</dbReference>